<gene>
    <name evidence="1" type="ORF">ElyMa_000003800</name>
</gene>
<proteinExistence type="predicted"/>
<evidence type="ECO:0000313" key="2">
    <source>
        <dbReference type="Proteomes" id="UP000762676"/>
    </source>
</evidence>
<evidence type="ECO:0000313" key="1">
    <source>
        <dbReference type="EMBL" id="GFR57522.1"/>
    </source>
</evidence>
<name>A0AAV4E8L3_9GAST</name>
<reference evidence="1 2" key="1">
    <citation type="journal article" date="2021" name="Elife">
        <title>Chloroplast acquisition without the gene transfer in kleptoplastic sea slugs, Plakobranchus ocellatus.</title>
        <authorList>
            <person name="Maeda T."/>
            <person name="Takahashi S."/>
            <person name="Yoshida T."/>
            <person name="Shimamura S."/>
            <person name="Takaki Y."/>
            <person name="Nagai Y."/>
            <person name="Toyoda A."/>
            <person name="Suzuki Y."/>
            <person name="Arimoto A."/>
            <person name="Ishii H."/>
            <person name="Satoh N."/>
            <person name="Nishiyama T."/>
            <person name="Hasebe M."/>
            <person name="Maruyama T."/>
            <person name="Minagawa J."/>
            <person name="Obokata J."/>
            <person name="Shigenobu S."/>
        </authorList>
    </citation>
    <scope>NUCLEOTIDE SEQUENCE [LARGE SCALE GENOMIC DNA]</scope>
</reference>
<accession>A0AAV4E8L3</accession>
<dbReference type="EMBL" id="BMAT01000008">
    <property type="protein sequence ID" value="GFR57522.1"/>
    <property type="molecule type" value="Genomic_DNA"/>
</dbReference>
<feature type="non-terminal residue" evidence="1">
    <location>
        <position position="67"/>
    </location>
</feature>
<keyword evidence="2" id="KW-1185">Reference proteome</keyword>
<organism evidence="1 2">
    <name type="scientific">Elysia marginata</name>
    <dbReference type="NCBI Taxonomy" id="1093978"/>
    <lineage>
        <taxon>Eukaryota</taxon>
        <taxon>Metazoa</taxon>
        <taxon>Spiralia</taxon>
        <taxon>Lophotrochozoa</taxon>
        <taxon>Mollusca</taxon>
        <taxon>Gastropoda</taxon>
        <taxon>Heterobranchia</taxon>
        <taxon>Euthyneura</taxon>
        <taxon>Panpulmonata</taxon>
        <taxon>Sacoglossa</taxon>
        <taxon>Placobranchoidea</taxon>
        <taxon>Plakobranchidae</taxon>
        <taxon>Elysia</taxon>
    </lineage>
</organism>
<protein>
    <submittedName>
        <fullName evidence="1">Uncharacterized protein</fullName>
    </submittedName>
</protein>
<dbReference type="Proteomes" id="UP000762676">
    <property type="component" value="Unassembled WGS sequence"/>
</dbReference>
<dbReference type="AlphaFoldDB" id="A0AAV4E8L3"/>
<comment type="caution">
    <text evidence="1">The sequence shown here is derived from an EMBL/GenBank/DDBJ whole genome shotgun (WGS) entry which is preliminary data.</text>
</comment>
<sequence>MTDGLTGPDSQSSAVQPMLDTGVITPYVIVVGTQDLYCQHWRPTRPILPPQKKPKYLKKSPFLVFIL</sequence>